<accession>A0A0D2AUK6</accession>
<evidence type="ECO:0008006" key="8">
    <source>
        <dbReference type="Google" id="ProtNLM"/>
    </source>
</evidence>
<evidence type="ECO:0000256" key="5">
    <source>
        <dbReference type="SAM" id="MobiDB-lite"/>
    </source>
</evidence>
<evidence type="ECO:0000313" key="7">
    <source>
        <dbReference type="Proteomes" id="UP000053259"/>
    </source>
</evidence>
<comment type="subunit">
    <text evidence="1">Homodimer.</text>
</comment>
<dbReference type="Gene3D" id="2.60.120.480">
    <property type="entry name" value="Ureidoglycolate hydrolase"/>
    <property type="match status" value="1"/>
</dbReference>
<gene>
    <name evidence="6" type="ORF">PV09_05891</name>
</gene>
<dbReference type="PANTHER" id="PTHR21221:SF1">
    <property type="entry name" value="UREIDOGLYCOLATE LYASE"/>
    <property type="match status" value="1"/>
</dbReference>
<dbReference type="GeneID" id="27313864"/>
<proteinExistence type="predicted"/>
<dbReference type="OrthoDB" id="10266039at2759"/>
<dbReference type="GO" id="GO:0000256">
    <property type="term" value="P:allantoin catabolic process"/>
    <property type="evidence" value="ECO:0007669"/>
    <property type="project" value="InterPro"/>
</dbReference>
<dbReference type="STRING" id="253628.A0A0D2AUK6"/>
<evidence type="ECO:0000256" key="1">
    <source>
        <dbReference type="ARBA" id="ARBA00011738"/>
    </source>
</evidence>
<dbReference type="HOGENOM" id="CLU_070848_0_0_1"/>
<protein>
    <recommendedName>
        <fullName evidence="8">Ureidoglycolate hydrolase</fullName>
    </recommendedName>
</protein>
<sequence>MTAWPKPVSAAAVEVKIERLDGDAFAPFGTVIQNPARAERRASSTLRLNVVEANQGSALKYVDVSHLTNHYGSAPSGRPARPVVNMFVCKPRPLRARRWPGAGEADHVFDVRVLERHPFTPQTFVPVGLAAADPKTKYLVVVAPTLPDVQQAATGVASGLRKPRPARPSHPTTQLSDAEALAPKPKGQGLPDLSKLRAFLADGSQAVTYGPGTWHAPMVVLGEEPVDFVVVQFANGVGDEDCQEVLLQSEGGKGVEVVVEMTPDSPQLVRSKL</sequence>
<keyword evidence="2" id="KW-0659">Purine metabolism</keyword>
<comment type="catalytic activity">
    <reaction evidence="4">
        <text>(S)-ureidoglycolate = urea + glyoxylate</text>
        <dbReference type="Rhea" id="RHEA:11304"/>
        <dbReference type="ChEBI" id="CHEBI:16199"/>
        <dbReference type="ChEBI" id="CHEBI:36655"/>
        <dbReference type="ChEBI" id="CHEBI:57296"/>
        <dbReference type="EC" id="4.3.2.3"/>
    </reaction>
</comment>
<dbReference type="RefSeq" id="XP_016212703.1">
    <property type="nucleotide sequence ID" value="XM_016359454.1"/>
</dbReference>
<dbReference type="CDD" id="cd20298">
    <property type="entry name" value="cupin_UAH"/>
    <property type="match status" value="1"/>
</dbReference>
<evidence type="ECO:0000256" key="3">
    <source>
        <dbReference type="ARBA" id="ARBA00023239"/>
    </source>
</evidence>
<dbReference type="EMBL" id="KN847547">
    <property type="protein sequence ID" value="KIW02834.1"/>
    <property type="molecule type" value="Genomic_DNA"/>
</dbReference>
<dbReference type="Proteomes" id="UP000053259">
    <property type="component" value="Unassembled WGS sequence"/>
</dbReference>
<dbReference type="InterPro" id="IPR007247">
    <property type="entry name" value="Ureidogly_lyase"/>
</dbReference>
<evidence type="ECO:0000256" key="4">
    <source>
        <dbReference type="ARBA" id="ARBA00047684"/>
    </source>
</evidence>
<dbReference type="InterPro" id="IPR047233">
    <property type="entry name" value="UAH_cupin"/>
</dbReference>
<dbReference type="VEuPathDB" id="FungiDB:PV09_05891"/>
<reference evidence="6 7" key="1">
    <citation type="submission" date="2015-01" db="EMBL/GenBank/DDBJ databases">
        <title>The Genome Sequence of Ochroconis gallopava CBS43764.</title>
        <authorList>
            <consortium name="The Broad Institute Genomics Platform"/>
            <person name="Cuomo C."/>
            <person name="de Hoog S."/>
            <person name="Gorbushina A."/>
            <person name="Stielow B."/>
            <person name="Teixiera M."/>
            <person name="Abouelleil A."/>
            <person name="Chapman S.B."/>
            <person name="Priest M."/>
            <person name="Young S.K."/>
            <person name="Wortman J."/>
            <person name="Nusbaum C."/>
            <person name="Birren B."/>
        </authorList>
    </citation>
    <scope>NUCLEOTIDE SEQUENCE [LARGE SCALE GENOMIC DNA]</scope>
    <source>
        <strain evidence="6 7">CBS 43764</strain>
    </source>
</reference>
<organism evidence="6 7">
    <name type="scientific">Verruconis gallopava</name>
    <dbReference type="NCBI Taxonomy" id="253628"/>
    <lineage>
        <taxon>Eukaryota</taxon>
        <taxon>Fungi</taxon>
        <taxon>Dikarya</taxon>
        <taxon>Ascomycota</taxon>
        <taxon>Pezizomycotina</taxon>
        <taxon>Dothideomycetes</taxon>
        <taxon>Pleosporomycetidae</taxon>
        <taxon>Venturiales</taxon>
        <taxon>Sympoventuriaceae</taxon>
        <taxon>Verruconis</taxon>
    </lineage>
</organism>
<keyword evidence="7" id="KW-1185">Reference proteome</keyword>
<dbReference type="InterPro" id="IPR011051">
    <property type="entry name" value="RmlC_Cupin_sf"/>
</dbReference>
<dbReference type="GO" id="GO:0004848">
    <property type="term" value="F:ureidoglycolate hydrolase activity"/>
    <property type="evidence" value="ECO:0007669"/>
    <property type="project" value="InterPro"/>
</dbReference>
<dbReference type="InParanoid" id="A0A0D2AUK6"/>
<dbReference type="PANTHER" id="PTHR21221">
    <property type="entry name" value="UREIDOGLYCOLATE HYDROLASE"/>
    <property type="match status" value="1"/>
</dbReference>
<name>A0A0D2AUK6_9PEZI</name>
<dbReference type="SUPFAM" id="SSF51182">
    <property type="entry name" value="RmlC-like cupins"/>
    <property type="match status" value="1"/>
</dbReference>
<keyword evidence="3" id="KW-0456">Lyase</keyword>
<evidence type="ECO:0000256" key="2">
    <source>
        <dbReference type="ARBA" id="ARBA00022631"/>
    </source>
</evidence>
<dbReference type="GO" id="GO:0006144">
    <property type="term" value="P:purine nucleobase metabolic process"/>
    <property type="evidence" value="ECO:0007669"/>
    <property type="project" value="UniProtKB-KW"/>
</dbReference>
<dbReference type="FunCoup" id="A0A0D2AUK6">
    <property type="interactions" value="70"/>
</dbReference>
<evidence type="ECO:0000313" key="6">
    <source>
        <dbReference type="EMBL" id="KIW02834.1"/>
    </source>
</evidence>
<dbReference type="Pfam" id="PF04115">
    <property type="entry name" value="Ureidogly_lyase"/>
    <property type="match status" value="1"/>
</dbReference>
<dbReference type="InterPro" id="IPR024060">
    <property type="entry name" value="Ureidoglycolate_lyase_dom_sf"/>
</dbReference>
<dbReference type="AlphaFoldDB" id="A0A0D2AUK6"/>
<dbReference type="GO" id="GO:0050385">
    <property type="term" value="F:ureidoglycolate lyase activity"/>
    <property type="evidence" value="ECO:0007669"/>
    <property type="project" value="UniProtKB-EC"/>
</dbReference>
<feature type="region of interest" description="Disordered" evidence="5">
    <location>
        <begin position="154"/>
        <end position="187"/>
    </location>
</feature>